<proteinExistence type="predicted"/>
<protein>
    <submittedName>
        <fullName evidence="1">Predicted protein</fullName>
    </submittedName>
</protein>
<sequence>MVVTVAWCSCCGGVRLLAGGAVRGWFLRWLLARSSSPLCCSRLLCDSSLTVRCGSSRVCGGLDLLRCGFGLFRLIPRRRFRLVALLNPGEMSPVASRSGLVNRDGFSGHL</sequence>
<dbReference type="EMBL" id="GL348719">
    <property type="protein sequence ID" value="EFH44043.1"/>
    <property type="molecule type" value="Genomic_DNA"/>
</dbReference>
<dbReference type="AlphaFoldDB" id="D7ME66"/>
<keyword evidence="2" id="KW-1185">Reference proteome</keyword>
<evidence type="ECO:0000313" key="1">
    <source>
        <dbReference type="EMBL" id="EFH44043.1"/>
    </source>
</evidence>
<reference evidence="2" key="1">
    <citation type="journal article" date="2011" name="Nat. Genet.">
        <title>The Arabidopsis lyrata genome sequence and the basis of rapid genome size change.</title>
        <authorList>
            <person name="Hu T.T."/>
            <person name="Pattyn P."/>
            <person name="Bakker E.G."/>
            <person name="Cao J."/>
            <person name="Cheng J.-F."/>
            <person name="Clark R.M."/>
            <person name="Fahlgren N."/>
            <person name="Fawcett J.A."/>
            <person name="Grimwood J."/>
            <person name="Gundlach H."/>
            <person name="Haberer G."/>
            <person name="Hollister J.D."/>
            <person name="Ossowski S."/>
            <person name="Ottilar R.P."/>
            <person name="Salamov A.A."/>
            <person name="Schneeberger K."/>
            <person name="Spannagl M."/>
            <person name="Wang X."/>
            <person name="Yang L."/>
            <person name="Nasrallah M.E."/>
            <person name="Bergelson J."/>
            <person name="Carrington J.C."/>
            <person name="Gaut B.S."/>
            <person name="Schmutz J."/>
            <person name="Mayer K.F.X."/>
            <person name="Van de Peer Y."/>
            <person name="Grigoriev I.V."/>
            <person name="Nordborg M."/>
            <person name="Weigel D."/>
            <person name="Guo Y.-L."/>
        </authorList>
    </citation>
    <scope>NUCLEOTIDE SEQUENCE [LARGE SCALE GENOMIC DNA]</scope>
    <source>
        <strain evidence="2">cv. MN47</strain>
    </source>
</reference>
<accession>D7ME66</accession>
<dbReference type="HOGENOM" id="CLU_2174449_0_0_1"/>
<dbReference type="Gramene" id="Al_scaffold_0007_1942">
    <property type="protein sequence ID" value="Al_scaffold_0007_1942"/>
    <property type="gene ID" value="Al_scaffold_0007_1942"/>
</dbReference>
<name>D7ME66_ARALL</name>
<gene>
    <name evidence="1" type="ORF">ARALYDRAFT_657887</name>
</gene>
<organism evidence="2">
    <name type="scientific">Arabidopsis lyrata subsp. lyrata</name>
    <name type="common">Lyre-leaved rock-cress</name>
    <dbReference type="NCBI Taxonomy" id="81972"/>
    <lineage>
        <taxon>Eukaryota</taxon>
        <taxon>Viridiplantae</taxon>
        <taxon>Streptophyta</taxon>
        <taxon>Embryophyta</taxon>
        <taxon>Tracheophyta</taxon>
        <taxon>Spermatophyta</taxon>
        <taxon>Magnoliopsida</taxon>
        <taxon>eudicotyledons</taxon>
        <taxon>Gunneridae</taxon>
        <taxon>Pentapetalae</taxon>
        <taxon>rosids</taxon>
        <taxon>malvids</taxon>
        <taxon>Brassicales</taxon>
        <taxon>Brassicaceae</taxon>
        <taxon>Camelineae</taxon>
        <taxon>Arabidopsis</taxon>
    </lineage>
</organism>
<dbReference type="Proteomes" id="UP000008694">
    <property type="component" value="Unassembled WGS sequence"/>
</dbReference>
<evidence type="ECO:0000313" key="2">
    <source>
        <dbReference type="Proteomes" id="UP000008694"/>
    </source>
</evidence>